<comment type="caution">
    <text evidence="1">The sequence shown here is derived from an EMBL/GenBank/DDBJ whole genome shotgun (WGS) entry which is preliminary data.</text>
</comment>
<evidence type="ECO:0000313" key="2">
    <source>
        <dbReference type="Proteomes" id="UP000316981"/>
    </source>
</evidence>
<evidence type="ECO:0000313" key="1">
    <source>
        <dbReference type="EMBL" id="TVT86230.1"/>
    </source>
</evidence>
<protein>
    <submittedName>
        <fullName evidence="1">Uncharacterized protein</fullName>
    </submittedName>
</protein>
<name>A0A558FL45_9GAMM</name>
<sequence length="96" mass="10289">MKEDIDIQKGGRLILNSSSVQGIQANQAKAIRSIHSSVSDDVHIADSATTFSLDKSIISGDIYGSIAITLQANLNSIEGQKLVKFVNQVIFKSAID</sequence>
<dbReference type="EMBL" id="VMTP01000035">
    <property type="protein sequence ID" value="TVT86230.1"/>
    <property type="molecule type" value="Genomic_DNA"/>
</dbReference>
<dbReference type="AlphaFoldDB" id="A0A558FL45"/>
<reference evidence="1 2" key="1">
    <citation type="submission" date="2019-07" db="EMBL/GenBank/DDBJ databases">
        <title>Draft Genome Sequence of the first blaOXA-58-Harboring Acinetobacter colistiniresistens clinical isolate from Brazil.</title>
        <authorList>
            <person name="Favaro L.S."/>
            <person name="Paula-Petroli S.B."/>
            <person name="Moura C.F."/>
            <person name="Tognim M.C.B."/>
            <person name="Venancio E.J."/>
            <person name="Yamada-Ogatta S.F."/>
            <person name="Carrara-Marroni F.E."/>
        </authorList>
    </citation>
    <scope>NUCLEOTIDE SEQUENCE [LARGE SCALE GENOMIC DNA]</scope>
    <source>
        <strain evidence="1 2">DL</strain>
    </source>
</reference>
<dbReference type="Proteomes" id="UP000316981">
    <property type="component" value="Unassembled WGS sequence"/>
</dbReference>
<gene>
    <name evidence="1" type="ORF">FPV60_03220</name>
</gene>
<organism evidence="1 2">
    <name type="scientific">Acinetobacter colistiniresistens</name>
    <dbReference type="NCBI Taxonomy" id="280145"/>
    <lineage>
        <taxon>Bacteria</taxon>
        <taxon>Pseudomonadati</taxon>
        <taxon>Pseudomonadota</taxon>
        <taxon>Gammaproteobacteria</taxon>
        <taxon>Moraxellales</taxon>
        <taxon>Moraxellaceae</taxon>
        <taxon>Acinetobacter</taxon>
    </lineage>
</organism>
<proteinExistence type="predicted"/>
<accession>A0A558FL45</accession>